<evidence type="ECO:0000259" key="2">
    <source>
        <dbReference type="PROSITE" id="PS50003"/>
    </source>
</evidence>
<dbReference type="SMART" id="SM00233">
    <property type="entry name" value="PH"/>
    <property type="match status" value="1"/>
</dbReference>
<sequence>MSGWLRKRGHVRKNWKARYFVLEKSVLRYYTDSSRTKLKGEVLLFHPQTRVHYVDVHVAGGRDASFAVQVGPEYTLLLQATQLRDRENWMYCIEDALLCRDSYHPQGVTTRPGPFFDLRESVAHRRLLSAEAMALDGNSFRENLGGISHAHGGAASYELSDDEGFDDESELSLDGQRRSDYGGNGSSGSDVLRLWASLHAKPGGVLSAVSSASPTMRLLLRACDQFLASSAMRQHIVNFLDHVSSEVRALVCFYSDDNGFISLDPTLGALGTSRNWWN</sequence>
<dbReference type="Gene3D" id="2.30.29.30">
    <property type="entry name" value="Pleckstrin-homology domain (PH domain)/Phosphotyrosine-binding domain (PTB)"/>
    <property type="match status" value="1"/>
</dbReference>
<feature type="compositionally biased region" description="Acidic residues" evidence="1">
    <location>
        <begin position="159"/>
        <end position="171"/>
    </location>
</feature>
<evidence type="ECO:0000313" key="3">
    <source>
        <dbReference type="EMBL" id="CAH0486629.1"/>
    </source>
</evidence>
<protein>
    <recommendedName>
        <fullName evidence="2">PH domain-containing protein</fullName>
    </recommendedName>
</protein>
<gene>
    <name evidence="3" type="ORF">PFR001_LOCUS2245</name>
</gene>
<comment type="caution">
    <text evidence="3">The sequence shown here is derived from an EMBL/GenBank/DDBJ whole genome shotgun (WGS) entry which is preliminary data.</text>
</comment>
<reference evidence="3 4" key="1">
    <citation type="submission" date="2021-11" db="EMBL/GenBank/DDBJ databases">
        <authorList>
            <person name="Islam A."/>
            <person name="Islam S."/>
            <person name="Flora M.S."/>
            <person name="Rahman M."/>
            <person name="Ziaur R.M."/>
            <person name="Epstein J.H."/>
            <person name="Hassan M."/>
            <person name="Klassen M."/>
            <person name="Woodard K."/>
            <person name="Webb A."/>
            <person name="Webby R.J."/>
            <person name="El Zowalaty M.E."/>
        </authorList>
    </citation>
    <scope>NUCLEOTIDE SEQUENCE [LARGE SCALE GENOMIC DNA]</scope>
    <source>
        <strain evidence="3">Pf1</strain>
    </source>
</reference>
<feature type="domain" description="PH" evidence="2">
    <location>
        <begin position="1"/>
        <end position="98"/>
    </location>
</feature>
<dbReference type="PROSITE" id="PS50003">
    <property type="entry name" value="PH_DOMAIN"/>
    <property type="match status" value="1"/>
</dbReference>
<dbReference type="SUPFAM" id="SSF50729">
    <property type="entry name" value="PH domain-like"/>
    <property type="match status" value="1"/>
</dbReference>
<accession>A0ABN8C0A6</accession>
<keyword evidence="4" id="KW-1185">Reference proteome</keyword>
<dbReference type="PANTHER" id="PTHR14383">
    <property type="entry name" value="SWAP-70 RECOMBINASE"/>
    <property type="match status" value="1"/>
</dbReference>
<dbReference type="Pfam" id="PF00169">
    <property type="entry name" value="PH"/>
    <property type="match status" value="1"/>
</dbReference>
<dbReference type="InterPro" id="IPR001849">
    <property type="entry name" value="PH_domain"/>
</dbReference>
<proteinExistence type="predicted"/>
<dbReference type="PANTHER" id="PTHR14383:SF5">
    <property type="entry name" value="RUN DOMAIN-CONTAINING PROTEIN"/>
    <property type="match status" value="1"/>
</dbReference>
<organism evidence="3 4">
    <name type="scientific">Peronospora farinosa</name>
    <dbReference type="NCBI Taxonomy" id="134698"/>
    <lineage>
        <taxon>Eukaryota</taxon>
        <taxon>Sar</taxon>
        <taxon>Stramenopiles</taxon>
        <taxon>Oomycota</taxon>
        <taxon>Peronosporomycetes</taxon>
        <taxon>Peronosporales</taxon>
        <taxon>Peronosporaceae</taxon>
        <taxon>Peronospora</taxon>
    </lineage>
</organism>
<feature type="region of interest" description="Disordered" evidence="1">
    <location>
        <begin position="158"/>
        <end position="185"/>
    </location>
</feature>
<dbReference type="InterPro" id="IPR011993">
    <property type="entry name" value="PH-like_dom_sf"/>
</dbReference>
<name>A0ABN8C0A6_9STRA</name>
<dbReference type="EMBL" id="CAKLBC010000482">
    <property type="protein sequence ID" value="CAH0486629.1"/>
    <property type="molecule type" value="Genomic_DNA"/>
</dbReference>
<evidence type="ECO:0000256" key="1">
    <source>
        <dbReference type="SAM" id="MobiDB-lite"/>
    </source>
</evidence>
<dbReference type="Proteomes" id="UP001157938">
    <property type="component" value="Unassembled WGS sequence"/>
</dbReference>
<evidence type="ECO:0000313" key="4">
    <source>
        <dbReference type="Proteomes" id="UP001157938"/>
    </source>
</evidence>